<dbReference type="GO" id="GO:0032446">
    <property type="term" value="P:protein modification by small protein conjugation"/>
    <property type="evidence" value="ECO:0000318"/>
    <property type="project" value="GO_Central"/>
</dbReference>
<evidence type="ECO:0000313" key="8">
    <source>
        <dbReference type="Proteomes" id="UP000007266"/>
    </source>
</evidence>
<dbReference type="FunCoup" id="D6X345">
    <property type="interactions" value="63"/>
</dbReference>
<evidence type="ECO:0000256" key="2">
    <source>
        <dbReference type="ARBA" id="ARBA00021099"/>
    </source>
</evidence>
<dbReference type="STRING" id="7070.D6X345"/>
<dbReference type="EMBL" id="KQ971372">
    <property type="protein sequence ID" value="EFA10325.2"/>
    <property type="molecule type" value="Genomic_DNA"/>
</dbReference>
<dbReference type="KEGG" id="tca:103314258"/>
<dbReference type="InParanoid" id="D6X345"/>
<dbReference type="PANTHER" id="PTHR14957">
    <property type="entry name" value="UBIQUITIN-LIKE-CONJUGATING ENZYME ATG10"/>
    <property type="match status" value="1"/>
</dbReference>
<reference evidence="7 8" key="1">
    <citation type="journal article" date="2008" name="Nature">
        <title>The genome of the model beetle and pest Tribolium castaneum.</title>
        <authorList>
            <consortium name="Tribolium Genome Sequencing Consortium"/>
            <person name="Richards S."/>
            <person name="Gibbs R.A."/>
            <person name="Weinstock G.M."/>
            <person name="Brown S.J."/>
            <person name="Denell R."/>
            <person name="Beeman R.W."/>
            <person name="Gibbs R."/>
            <person name="Beeman R.W."/>
            <person name="Brown S.J."/>
            <person name="Bucher G."/>
            <person name="Friedrich M."/>
            <person name="Grimmelikhuijzen C.J."/>
            <person name="Klingler M."/>
            <person name="Lorenzen M."/>
            <person name="Richards S."/>
            <person name="Roth S."/>
            <person name="Schroder R."/>
            <person name="Tautz D."/>
            <person name="Zdobnov E.M."/>
            <person name="Muzny D."/>
            <person name="Gibbs R.A."/>
            <person name="Weinstock G.M."/>
            <person name="Attaway T."/>
            <person name="Bell S."/>
            <person name="Buhay C.J."/>
            <person name="Chandrabose M.N."/>
            <person name="Chavez D."/>
            <person name="Clerk-Blankenburg K.P."/>
            <person name="Cree A."/>
            <person name="Dao M."/>
            <person name="Davis C."/>
            <person name="Chacko J."/>
            <person name="Dinh H."/>
            <person name="Dugan-Rocha S."/>
            <person name="Fowler G."/>
            <person name="Garner T.T."/>
            <person name="Garnes J."/>
            <person name="Gnirke A."/>
            <person name="Hawes A."/>
            <person name="Hernandez J."/>
            <person name="Hines S."/>
            <person name="Holder M."/>
            <person name="Hume J."/>
            <person name="Jhangiani S.N."/>
            <person name="Joshi V."/>
            <person name="Khan Z.M."/>
            <person name="Jackson L."/>
            <person name="Kovar C."/>
            <person name="Kowis A."/>
            <person name="Lee S."/>
            <person name="Lewis L.R."/>
            <person name="Margolis J."/>
            <person name="Morgan M."/>
            <person name="Nazareth L.V."/>
            <person name="Nguyen N."/>
            <person name="Okwuonu G."/>
            <person name="Parker D."/>
            <person name="Richards S."/>
            <person name="Ruiz S.J."/>
            <person name="Santibanez J."/>
            <person name="Savard J."/>
            <person name="Scherer S.E."/>
            <person name="Schneider B."/>
            <person name="Sodergren E."/>
            <person name="Tautz D."/>
            <person name="Vattahil S."/>
            <person name="Villasana D."/>
            <person name="White C.S."/>
            <person name="Wright R."/>
            <person name="Park Y."/>
            <person name="Beeman R.W."/>
            <person name="Lord J."/>
            <person name="Oppert B."/>
            <person name="Lorenzen M."/>
            <person name="Brown S."/>
            <person name="Wang L."/>
            <person name="Savard J."/>
            <person name="Tautz D."/>
            <person name="Richards S."/>
            <person name="Weinstock G."/>
            <person name="Gibbs R.A."/>
            <person name="Liu Y."/>
            <person name="Worley K."/>
            <person name="Weinstock G."/>
            <person name="Elsik C.G."/>
            <person name="Reese J.T."/>
            <person name="Elhaik E."/>
            <person name="Landan G."/>
            <person name="Graur D."/>
            <person name="Arensburger P."/>
            <person name="Atkinson P."/>
            <person name="Beeman R.W."/>
            <person name="Beidler J."/>
            <person name="Brown S.J."/>
            <person name="Demuth J.P."/>
            <person name="Drury D.W."/>
            <person name="Du Y.Z."/>
            <person name="Fujiwara H."/>
            <person name="Lorenzen M."/>
            <person name="Maselli V."/>
            <person name="Osanai M."/>
            <person name="Park Y."/>
            <person name="Robertson H.M."/>
            <person name="Tu Z."/>
            <person name="Wang J.J."/>
            <person name="Wang S."/>
            <person name="Richards S."/>
            <person name="Song H."/>
            <person name="Zhang L."/>
            <person name="Sodergren E."/>
            <person name="Werner D."/>
            <person name="Stanke M."/>
            <person name="Morgenstern B."/>
            <person name="Solovyev V."/>
            <person name="Kosarev P."/>
            <person name="Brown G."/>
            <person name="Chen H.C."/>
            <person name="Ermolaeva O."/>
            <person name="Hlavina W."/>
            <person name="Kapustin Y."/>
            <person name="Kiryutin B."/>
            <person name="Kitts P."/>
            <person name="Maglott D."/>
            <person name="Pruitt K."/>
            <person name="Sapojnikov V."/>
            <person name="Souvorov A."/>
            <person name="Mackey A.J."/>
            <person name="Waterhouse R.M."/>
            <person name="Wyder S."/>
            <person name="Zdobnov E.M."/>
            <person name="Zdobnov E.M."/>
            <person name="Wyder S."/>
            <person name="Kriventseva E.V."/>
            <person name="Kadowaki T."/>
            <person name="Bork P."/>
            <person name="Aranda M."/>
            <person name="Bao R."/>
            <person name="Beermann A."/>
            <person name="Berns N."/>
            <person name="Bolognesi R."/>
            <person name="Bonneton F."/>
            <person name="Bopp D."/>
            <person name="Brown S.J."/>
            <person name="Bucher G."/>
            <person name="Butts T."/>
            <person name="Chaumot A."/>
            <person name="Denell R.E."/>
            <person name="Ferrier D.E."/>
            <person name="Friedrich M."/>
            <person name="Gordon C.M."/>
            <person name="Jindra M."/>
            <person name="Klingler M."/>
            <person name="Lan Q."/>
            <person name="Lattorff H.M."/>
            <person name="Laudet V."/>
            <person name="von Levetsow C."/>
            <person name="Liu Z."/>
            <person name="Lutz R."/>
            <person name="Lynch J.A."/>
            <person name="da Fonseca R.N."/>
            <person name="Posnien N."/>
            <person name="Reuter R."/>
            <person name="Roth S."/>
            <person name="Savard J."/>
            <person name="Schinko J.B."/>
            <person name="Schmitt C."/>
            <person name="Schoppmeier M."/>
            <person name="Schroder R."/>
            <person name="Shippy T.D."/>
            <person name="Simonnet F."/>
            <person name="Marques-Souza H."/>
            <person name="Tautz D."/>
            <person name="Tomoyasu Y."/>
            <person name="Trauner J."/>
            <person name="Van der Zee M."/>
            <person name="Vervoort M."/>
            <person name="Wittkopp N."/>
            <person name="Wimmer E.A."/>
            <person name="Yang X."/>
            <person name="Jones A.K."/>
            <person name="Sattelle D.B."/>
            <person name="Ebert P.R."/>
            <person name="Nelson D."/>
            <person name="Scott J.G."/>
            <person name="Beeman R.W."/>
            <person name="Muthukrishnan S."/>
            <person name="Kramer K.J."/>
            <person name="Arakane Y."/>
            <person name="Beeman R.W."/>
            <person name="Zhu Q."/>
            <person name="Hogenkamp D."/>
            <person name="Dixit R."/>
            <person name="Oppert B."/>
            <person name="Jiang H."/>
            <person name="Zou Z."/>
            <person name="Marshall J."/>
            <person name="Elpidina E."/>
            <person name="Vinokurov K."/>
            <person name="Oppert C."/>
            <person name="Zou Z."/>
            <person name="Evans J."/>
            <person name="Lu Z."/>
            <person name="Zhao P."/>
            <person name="Sumathipala N."/>
            <person name="Altincicek B."/>
            <person name="Vilcinskas A."/>
            <person name="Williams M."/>
            <person name="Hultmark D."/>
            <person name="Hetru C."/>
            <person name="Jiang H."/>
            <person name="Grimmelikhuijzen C.J."/>
            <person name="Hauser F."/>
            <person name="Cazzamali G."/>
            <person name="Williamson M."/>
            <person name="Park Y."/>
            <person name="Li B."/>
            <person name="Tanaka Y."/>
            <person name="Predel R."/>
            <person name="Neupert S."/>
            <person name="Schachtner J."/>
            <person name="Verleyen P."/>
            <person name="Raible F."/>
            <person name="Bork P."/>
            <person name="Friedrich M."/>
            <person name="Walden K.K."/>
            <person name="Robertson H.M."/>
            <person name="Angeli S."/>
            <person name="Foret S."/>
            <person name="Bucher G."/>
            <person name="Schuetz S."/>
            <person name="Maleszka R."/>
            <person name="Wimmer E.A."/>
            <person name="Beeman R.W."/>
            <person name="Lorenzen M."/>
            <person name="Tomoyasu Y."/>
            <person name="Miller S.C."/>
            <person name="Grossmann D."/>
            <person name="Bucher G."/>
        </authorList>
    </citation>
    <scope>NUCLEOTIDE SEQUENCE [LARGE SCALE GENOMIC DNA]</scope>
    <source>
        <strain evidence="7 8">Georgia GA2</strain>
    </source>
</reference>
<dbReference type="GO" id="GO:0061651">
    <property type="term" value="F:Atg12 conjugating enzyme activity"/>
    <property type="evidence" value="ECO:0000318"/>
    <property type="project" value="GO_Central"/>
</dbReference>
<evidence type="ECO:0000256" key="4">
    <source>
        <dbReference type="ARBA" id="ARBA00022786"/>
    </source>
</evidence>
<comment type="similarity">
    <text evidence="1">Belongs to the ATG10 family.</text>
</comment>
<dbReference type="Pfam" id="PF03987">
    <property type="entry name" value="Autophagy_act_C"/>
    <property type="match status" value="1"/>
</dbReference>
<dbReference type="AlphaFoldDB" id="D6X345"/>
<name>D6X345_TRICA</name>
<keyword evidence="8" id="KW-1185">Reference proteome</keyword>
<dbReference type="GO" id="GO:0000423">
    <property type="term" value="P:mitophagy"/>
    <property type="evidence" value="ECO:0000318"/>
    <property type="project" value="GO_Central"/>
</dbReference>
<evidence type="ECO:0000256" key="6">
    <source>
        <dbReference type="ARBA" id="ARBA00029833"/>
    </source>
</evidence>
<dbReference type="Proteomes" id="UP000007266">
    <property type="component" value="Linkage group 9"/>
</dbReference>
<gene>
    <name evidence="7" type="primary">AUGUSTUS-3.0.2_12542</name>
    <name evidence="7" type="ORF">TcasGA2_TC012542</name>
</gene>
<dbReference type="GO" id="GO:0000045">
    <property type="term" value="P:autophagosome assembly"/>
    <property type="evidence" value="ECO:0000318"/>
    <property type="project" value="GO_Central"/>
</dbReference>
<keyword evidence="3" id="KW-0808">Transferase</keyword>
<keyword evidence="4" id="KW-0833">Ubl conjugation pathway</keyword>
<dbReference type="Gene3D" id="3.30.1460.50">
    <property type="match status" value="1"/>
</dbReference>
<keyword evidence="5" id="KW-0072">Autophagy</keyword>
<proteinExistence type="inferred from homology"/>
<dbReference type="OrthoDB" id="4089664at2759"/>
<reference evidence="7 8" key="2">
    <citation type="journal article" date="2010" name="Nucleic Acids Res.">
        <title>BeetleBase in 2010: revisions to provide comprehensive genomic information for Tribolium castaneum.</title>
        <authorList>
            <person name="Kim H.S."/>
            <person name="Murphy T."/>
            <person name="Xia J."/>
            <person name="Caragea D."/>
            <person name="Park Y."/>
            <person name="Beeman R.W."/>
            <person name="Lorenzen M.D."/>
            <person name="Butcher S."/>
            <person name="Manak J.R."/>
            <person name="Brown S.J."/>
        </authorList>
    </citation>
    <scope>GENOME REANNOTATION</scope>
    <source>
        <strain evidence="7 8">Georgia GA2</strain>
    </source>
</reference>
<evidence type="ECO:0000256" key="3">
    <source>
        <dbReference type="ARBA" id="ARBA00022679"/>
    </source>
</evidence>
<dbReference type="OMA" id="YHIVYSV"/>
<dbReference type="InterPro" id="IPR007135">
    <property type="entry name" value="Atg3/Atg10"/>
</dbReference>
<evidence type="ECO:0000256" key="5">
    <source>
        <dbReference type="ARBA" id="ARBA00023006"/>
    </source>
</evidence>
<dbReference type="HOGENOM" id="CLU_1385821_0_0_1"/>
<dbReference type="PANTHER" id="PTHR14957:SF1">
    <property type="entry name" value="UBIQUITIN-LIKE-CONJUGATING ENZYME ATG10"/>
    <property type="match status" value="1"/>
</dbReference>
<evidence type="ECO:0000256" key="1">
    <source>
        <dbReference type="ARBA" id="ARBA00005696"/>
    </source>
</evidence>
<accession>D6X345</accession>
<organism evidence="7 8">
    <name type="scientific">Tribolium castaneum</name>
    <name type="common">Red flour beetle</name>
    <dbReference type="NCBI Taxonomy" id="7070"/>
    <lineage>
        <taxon>Eukaryota</taxon>
        <taxon>Metazoa</taxon>
        <taxon>Ecdysozoa</taxon>
        <taxon>Arthropoda</taxon>
        <taxon>Hexapoda</taxon>
        <taxon>Insecta</taxon>
        <taxon>Pterygota</taxon>
        <taxon>Neoptera</taxon>
        <taxon>Endopterygota</taxon>
        <taxon>Coleoptera</taxon>
        <taxon>Polyphaga</taxon>
        <taxon>Cucujiformia</taxon>
        <taxon>Tenebrionidae</taxon>
        <taxon>Tenebrionidae incertae sedis</taxon>
        <taxon>Tribolium</taxon>
    </lineage>
</organism>
<sequence>MNRKRDITLQIVHEPEGTDPFVTSGYAHRETMSASGDDGGGLSYEKFLECIKQIVQISNDIHDGWQLHSKEGVDTGGYITKKASQELEKSSEGAKLIALFEYHIAYNINYGVPVLCFLAWKQDGSSLQIEEYCEYNKKFSDYDILSTLTQLDHPVLCRPFLTLHPCRTRDVLDTFQNKSKNPVISWLSVISPFLDLRLEEEYIKAC</sequence>
<protein>
    <recommendedName>
        <fullName evidence="2">Ubiquitin-like-conjugating enzyme ATG10</fullName>
    </recommendedName>
    <alternativeName>
        <fullName evidence="6">Autophagy-related protein 10</fullName>
    </alternativeName>
</protein>
<evidence type="ECO:0000313" key="7">
    <source>
        <dbReference type="EMBL" id="EFA10325.2"/>
    </source>
</evidence>